<feature type="domain" description="FAD-binding FR-type" evidence="2">
    <location>
        <begin position="17"/>
        <end position="121"/>
    </location>
</feature>
<dbReference type="GO" id="GO:0016491">
    <property type="term" value="F:oxidoreductase activity"/>
    <property type="evidence" value="ECO:0007669"/>
    <property type="project" value="InterPro"/>
</dbReference>
<dbReference type="InterPro" id="IPR007037">
    <property type="entry name" value="SIP_rossman_dom"/>
</dbReference>
<reference evidence="3 4" key="1">
    <citation type="submission" date="2019-09" db="EMBL/GenBank/DDBJ databases">
        <title>Segnochrobactrum spirostomi gen. nov., sp. nov., isolated from the ciliate Spirostomum cf. yagiui and description of a novel family, Segnochrobactraceae fam. nov. within the order Rhizobiales of the class Alphaproteobacteria.</title>
        <authorList>
            <person name="Akter S."/>
            <person name="Shazib S.U.A."/>
            <person name="Shin M.K."/>
        </authorList>
    </citation>
    <scope>NUCLEOTIDE SEQUENCE [LARGE SCALE GENOMIC DNA]</scope>
    <source>
        <strain evidence="3 4">Sp-1</strain>
    </source>
</reference>
<comment type="similarity">
    <text evidence="1">Belongs to the SIP oxidoreductase family.</text>
</comment>
<evidence type="ECO:0000313" key="4">
    <source>
        <dbReference type="Proteomes" id="UP000332515"/>
    </source>
</evidence>
<sequence>MATAAPRHHIERLRREPKRRRLTVTSVTRVTPRMARITFTSPDLVDFDSAAADDHIKIFLPTADGTVVMRDYTPRAFDPAAASLILDFALHDSGPATDWAAKAAVGDVLEIGGPRGSVVVPDDFDWYLLIGDETALPAIGRRLEGLRAGVPVTTIVSVADRGEIQAIDTAAHWHQVWIARDAAGADETRSLLDALKAFKAPPGDGFVWIAAEAGAAKALKAHMLDTLRHPPGWLKASGYWVRGAAGAHEKLE</sequence>
<dbReference type="Gene3D" id="3.40.50.80">
    <property type="entry name" value="Nucleotide-binding domain of ferredoxin-NADP reductase (FNR) module"/>
    <property type="match status" value="1"/>
</dbReference>
<dbReference type="EMBL" id="VWNA01000001">
    <property type="protein sequence ID" value="MQT14477.1"/>
    <property type="molecule type" value="Genomic_DNA"/>
</dbReference>
<dbReference type="PANTHER" id="PTHR30157:SF0">
    <property type="entry name" value="NADPH-DEPENDENT FERRIC-CHELATE REDUCTASE"/>
    <property type="match status" value="1"/>
</dbReference>
<dbReference type="SUPFAM" id="SSF63380">
    <property type="entry name" value="Riboflavin synthase domain-like"/>
    <property type="match status" value="1"/>
</dbReference>
<dbReference type="InterPro" id="IPR017927">
    <property type="entry name" value="FAD-bd_FR_type"/>
</dbReference>
<dbReference type="Proteomes" id="UP000332515">
    <property type="component" value="Unassembled WGS sequence"/>
</dbReference>
<evidence type="ECO:0000256" key="1">
    <source>
        <dbReference type="ARBA" id="ARBA00035644"/>
    </source>
</evidence>
<dbReference type="InterPro" id="IPR013113">
    <property type="entry name" value="SIP_FAD-bd"/>
</dbReference>
<dbReference type="AlphaFoldDB" id="A0A6A7Y809"/>
<dbReference type="PANTHER" id="PTHR30157">
    <property type="entry name" value="FERRIC REDUCTASE, NADPH-DEPENDENT"/>
    <property type="match status" value="1"/>
</dbReference>
<dbReference type="InterPro" id="IPR039374">
    <property type="entry name" value="SIP_fam"/>
</dbReference>
<dbReference type="InterPro" id="IPR017938">
    <property type="entry name" value="Riboflavin_synthase-like_b-brl"/>
</dbReference>
<protein>
    <submittedName>
        <fullName evidence="3">Siderophore-interacting protein</fullName>
    </submittedName>
</protein>
<evidence type="ECO:0000313" key="3">
    <source>
        <dbReference type="EMBL" id="MQT14477.1"/>
    </source>
</evidence>
<proteinExistence type="inferred from homology"/>
<organism evidence="3 4">
    <name type="scientific">Segnochrobactrum spirostomi</name>
    <dbReference type="NCBI Taxonomy" id="2608987"/>
    <lineage>
        <taxon>Bacteria</taxon>
        <taxon>Pseudomonadati</taxon>
        <taxon>Pseudomonadota</taxon>
        <taxon>Alphaproteobacteria</taxon>
        <taxon>Hyphomicrobiales</taxon>
        <taxon>Segnochrobactraceae</taxon>
        <taxon>Segnochrobactrum</taxon>
    </lineage>
</organism>
<evidence type="ECO:0000259" key="2">
    <source>
        <dbReference type="PROSITE" id="PS51384"/>
    </source>
</evidence>
<dbReference type="InterPro" id="IPR039261">
    <property type="entry name" value="FNR_nucleotide-bd"/>
</dbReference>
<dbReference type="Gene3D" id="2.40.30.10">
    <property type="entry name" value="Translation factors"/>
    <property type="match status" value="1"/>
</dbReference>
<dbReference type="CDD" id="cd06193">
    <property type="entry name" value="siderophore_interacting"/>
    <property type="match status" value="1"/>
</dbReference>
<keyword evidence="4" id="KW-1185">Reference proteome</keyword>
<dbReference type="PROSITE" id="PS51384">
    <property type="entry name" value="FAD_FR"/>
    <property type="match status" value="1"/>
</dbReference>
<name>A0A6A7Y809_9HYPH</name>
<dbReference type="Pfam" id="PF08021">
    <property type="entry name" value="FAD_binding_9"/>
    <property type="match status" value="1"/>
</dbReference>
<gene>
    <name evidence="3" type="ORF">F0357_17835</name>
</gene>
<dbReference type="Pfam" id="PF04954">
    <property type="entry name" value="SIP"/>
    <property type="match status" value="1"/>
</dbReference>
<accession>A0A6A7Y809</accession>
<comment type="caution">
    <text evidence="3">The sequence shown here is derived from an EMBL/GenBank/DDBJ whole genome shotgun (WGS) entry which is preliminary data.</text>
</comment>